<name>A0A1M7XXQ8_9BACT</name>
<reference evidence="2 3" key="1">
    <citation type="submission" date="2016-12" db="EMBL/GenBank/DDBJ databases">
        <authorList>
            <person name="Song W.-J."/>
            <person name="Kurnit D.M."/>
        </authorList>
    </citation>
    <scope>NUCLEOTIDE SEQUENCE [LARGE SCALE GENOMIC DNA]</scope>
    <source>
        <strain evidence="2 3">DSM 18488</strain>
    </source>
</reference>
<keyword evidence="1" id="KW-0472">Membrane</keyword>
<gene>
    <name evidence="2" type="ORF">SAMN02745220_00490</name>
</gene>
<dbReference type="AlphaFoldDB" id="A0A1M7XXQ8"/>
<keyword evidence="3" id="KW-1185">Reference proteome</keyword>
<accession>A0A1M7XXQ8</accession>
<dbReference type="EMBL" id="FRFE01000002">
    <property type="protein sequence ID" value="SHO43730.1"/>
    <property type="molecule type" value="Genomic_DNA"/>
</dbReference>
<dbReference type="Proteomes" id="UP000184603">
    <property type="component" value="Unassembled WGS sequence"/>
</dbReference>
<proteinExistence type="predicted"/>
<evidence type="ECO:0000256" key="1">
    <source>
        <dbReference type="SAM" id="Phobius"/>
    </source>
</evidence>
<keyword evidence="1" id="KW-0812">Transmembrane</keyword>
<sequence length="94" mass="10704">MNNVQLFKPLEMGICALRACNDSLHPKDSCEKNPGEVFSVIKKVGHQAVNLLEDERCPFPRLFLFAFRAYSAFFLLSFSFLLILSAAFHMNSLF</sequence>
<keyword evidence="1" id="KW-1133">Transmembrane helix</keyword>
<organism evidence="2 3">
    <name type="scientific">Desulfopila aestuarii DSM 18488</name>
    <dbReference type="NCBI Taxonomy" id="1121416"/>
    <lineage>
        <taxon>Bacteria</taxon>
        <taxon>Pseudomonadati</taxon>
        <taxon>Thermodesulfobacteriota</taxon>
        <taxon>Desulfobulbia</taxon>
        <taxon>Desulfobulbales</taxon>
        <taxon>Desulfocapsaceae</taxon>
        <taxon>Desulfopila</taxon>
    </lineage>
</organism>
<evidence type="ECO:0000313" key="3">
    <source>
        <dbReference type="Proteomes" id="UP000184603"/>
    </source>
</evidence>
<protein>
    <submittedName>
        <fullName evidence="2">Uncharacterized protein</fullName>
    </submittedName>
</protein>
<evidence type="ECO:0000313" key="2">
    <source>
        <dbReference type="EMBL" id="SHO43730.1"/>
    </source>
</evidence>
<feature type="transmembrane region" description="Helical" evidence="1">
    <location>
        <begin position="62"/>
        <end position="88"/>
    </location>
</feature>